<gene>
    <name evidence="1" type="ORF">EZS28_015612</name>
</gene>
<dbReference type="EMBL" id="SNRW01003817">
    <property type="protein sequence ID" value="KAA6388863.1"/>
    <property type="molecule type" value="Genomic_DNA"/>
</dbReference>
<reference evidence="1 2" key="1">
    <citation type="submission" date="2019-03" db="EMBL/GenBank/DDBJ databases">
        <title>Single cell metagenomics reveals metabolic interactions within the superorganism composed of flagellate Streblomastix strix and complex community of Bacteroidetes bacteria on its surface.</title>
        <authorList>
            <person name="Treitli S.C."/>
            <person name="Kolisko M."/>
            <person name="Husnik F."/>
            <person name="Keeling P."/>
            <person name="Hampl V."/>
        </authorList>
    </citation>
    <scope>NUCLEOTIDE SEQUENCE [LARGE SCALE GENOMIC DNA]</scope>
    <source>
        <strain evidence="1">ST1C</strain>
    </source>
</reference>
<accession>A0A5J4W306</accession>
<dbReference type="AlphaFoldDB" id="A0A5J4W306"/>
<name>A0A5J4W306_9EUKA</name>
<dbReference type="Proteomes" id="UP000324800">
    <property type="component" value="Unassembled WGS sequence"/>
</dbReference>
<protein>
    <submittedName>
        <fullName evidence="1">Uncharacterized protein</fullName>
    </submittedName>
</protein>
<organism evidence="1 2">
    <name type="scientific">Streblomastix strix</name>
    <dbReference type="NCBI Taxonomy" id="222440"/>
    <lineage>
        <taxon>Eukaryota</taxon>
        <taxon>Metamonada</taxon>
        <taxon>Preaxostyla</taxon>
        <taxon>Oxymonadida</taxon>
        <taxon>Streblomastigidae</taxon>
        <taxon>Streblomastix</taxon>
    </lineage>
</organism>
<comment type="caution">
    <text evidence="1">The sequence shown here is derived from an EMBL/GenBank/DDBJ whole genome shotgun (WGS) entry which is preliminary data.</text>
</comment>
<evidence type="ECO:0000313" key="1">
    <source>
        <dbReference type="EMBL" id="KAA6388863.1"/>
    </source>
</evidence>
<sequence>MIIRLIYIKFIGSFISNLTIKCRKKNLFCVSNRNRKTAGGDSHPTTRNDRAQIVDAARVLTGEGKLRVATG</sequence>
<evidence type="ECO:0000313" key="2">
    <source>
        <dbReference type="Proteomes" id="UP000324800"/>
    </source>
</evidence>
<proteinExistence type="predicted"/>